<feature type="region of interest" description="Disordered" evidence="1">
    <location>
        <begin position="49"/>
        <end position="71"/>
    </location>
</feature>
<accession>A0A9P8NYU8</accession>
<evidence type="ECO:0000313" key="3">
    <source>
        <dbReference type="Proteomes" id="UP000788993"/>
    </source>
</evidence>
<organism evidence="2 3">
    <name type="scientific">Ogataea polymorpha</name>
    <dbReference type="NCBI Taxonomy" id="460523"/>
    <lineage>
        <taxon>Eukaryota</taxon>
        <taxon>Fungi</taxon>
        <taxon>Dikarya</taxon>
        <taxon>Ascomycota</taxon>
        <taxon>Saccharomycotina</taxon>
        <taxon>Pichiomycetes</taxon>
        <taxon>Pichiales</taxon>
        <taxon>Pichiaceae</taxon>
        <taxon>Ogataea</taxon>
    </lineage>
</organism>
<dbReference type="Proteomes" id="UP000788993">
    <property type="component" value="Unassembled WGS sequence"/>
</dbReference>
<protein>
    <submittedName>
        <fullName evidence="2">Uncharacterized protein</fullName>
    </submittedName>
</protein>
<reference evidence="2" key="2">
    <citation type="submission" date="2021-01" db="EMBL/GenBank/DDBJ databases">
        <authorList>
            <person name="Schikora-Tamarit M.A."/>
        </authorList>
    </citation>
    <scope>NUCLEOTIDE SEQUENCE</scope>
    <source>
        <strain evidence="2">NCAIM Y.01608</strain>
    </source>
</reference>
<keyword evidence="3" id="KW-1185">Reference proteome</keyword>
<evidence type="ECO:0000313" key="2">
    <source>
        <dbReference type="EMBL" id="KAH3662723.1"/>
    </source>
</evidence>
<gene>
    <name evidence="2" type="ORF">OGATHE_004299</name>
</gene>
<proteinExistence type="predicted"/>
<dbReference type="PROSITE" id="PS51257">
    <property type="entry name" value="PROKAR_LIPOPROTEIN"/>
    <property type="match status" value="1"/>
</dbReference>
<name>A0A9P8NYU8_9ASCO</name>
<dbReference type="EMBL" id="JAEUBD010001266">
    <property type="protein sequence ID" value="KAH3662723.1"/>
    <property type="molecule type" value="Genomic_DNA"/>
</dbReference>
<feature type="region of interest" description="Disordered" evidence="1">
    <location>
        <begin position="159"/>
        <end position="181"/>
    </location>
</feature>
<dbReference type="AlphaFoldDB" id="A0A9P8NYU8"/>
<evidence type="ECO:0000256" key="1">
    <source>
        <dbReference type="SAM" id="MobiDB-lite"/>
    </source>
</evidence>
<sequence length="181" mass="19454">MSFKYSYNLGSRSLYLLDSFSEGALCGCLTSSFGCCSVDCLLGRGTSEAGGAETDETLTEDDRDRGRSSLPNILRRKPPCFFGSGIQDGESTLVHDRVSEEVPKSSLVWDVVPSTVRDLRRGSRSWLLATISVSGAETEGNALLLLEVARDGDFIGDNVEPVGASRRNQSYSPASSVLLTT</sequence>
<feature type="compositionally biased region" description="Polar residues" evidence="1">
    <location>
        <begin position="166"/>
        <end position="181"/>
    </location>
</feature>
<reference evidence="2" key="1">
    <citation type="journal article" date="2021" name="Open Biol.">
        <title>Shared evolutionary footprints suggest mitochondrial oxidative damage underlies multiple complex I losses in fungi.</title>
        <authorList>
            <person name="Schikora-Tamarit M.A."/>
            <person name="Marcet-Houben M."/>
            <person name="Nosek J."/>
            <person name="Gabaldon T."/>
        </authorList>
    </citation>
    <scope>NUCLEOTIDE SEQUENCE</scope>
    <source>
        <strain evidence="2">NCAIM Y.01608</strain>
    </source>
</reference>
<comment type="caution">
    <text evidence="2">The sequence shown here is derived from an EMBL/GenBank/DDBJ whole genome shotgun (WGS) entry which is preliminary data.</text>
</comment>